<comment type="caution">
    <text evidence="1">The sequence shown here is derived from an EMBL/GenBank/DDBJ whole genome shotgun (WGS) entry which is preliminary data.</text>
</comment>
<organism evidence="1 2">
    <name type="scientific">Paenibacillus endophyticus</name>
    <dbReference type="NCBI Taxonomy" id="1294268"/>
    <lineage>
        <taxon>Bacteria</taxon>
        <taxon>Bacillati</taxon>
        <taxon>Bacillota</taxon>
        <taxon>Bacilli</taxon>
        <taxon>Bacillales</taxon>
        <taxon>Paenibacillaceae</taxon>
        <taxon>Paenibacillus</taxon>
    </lineage>
</organism>
<dbReference type="EMBL" id="JACHXW010000002">
    <property type="protein sequence ID" value="MBB3150758.1"/>
    <property type="molecule type" value="Genomic_DNA"/>
</dbReference>
<evidence type="ECO:0000313" key="1">
    <source>
        <dbReference type="EMBL" id="MBB3150758.1"/>
    </source>
</evidence>
<evidence type="ECO:0000313" key="2">
    <source>
        <dbReference type="Proteomes" id="UP000518605"/>
    </source>
</evidence>
<protein>
    <submittedName>
        <fullName evidence="1">Uncharacterized protein</fullName>
    </submittedName>
</protein>
<dbReference type="AlphaFoldDB" id="A0A7W5G8Y3"/>
<dbReference type="Proteomes" id="UP000518605">
    <property type="component" value="Unassembled WGS sequence"/>
</dbReference>
<name>A0A7W5G8Y3_9BACL</name>
<proteinExistence type="predicted"/>
<sequence length="90" mass="10384">MNDLRTESRWSLRTGASFDAEWTPEPMNGSRQKMKPKMFVRTLPVMEQEGLWVPDNACFLIKRTISELGWHHGPSSLAAGDFLRFFIAKK</sequence>
<accession>A0A7W5G8Y3</accession>
<keyword evidence="2" id="KW-1185">Reference proteome</keyword>
<gene>
    <name evidence="1" type="ORF">FHS16_000792</name>
</gene>
<reference evidence="1 2" key="1">
    <citation type="submission" date="2020-08" db="EMBL/GenBank/DDBJ databases">
        <title>Genomic Encyclopedia of Type Strains, Phase III (KMG-III): the genomes of soil and plant-associated and newly described type strains.</title>
        <authorList>
            <person name="Whitman W."/>
        </authorList>
    </citation>
    <scope>NUCLEOTIDE SEQUENCE [LARGE SCALE GENOMIC DNA]</scope>
    <source>
        <strain evidence="1 2">CECT 8234</strain>
    </source>
</reference>